<dbReference type="Proteomes" id="UP000659388">
    <property type="component" value="Unassembled WGS sequence"/>
</dbReference>
<dbReference type="Gene3D" id="3.40.50.720">
    <property type="entry name" value="NAD(P)-binding Rossmann-like Domain"/>
    <property type="match status" value="1"/>
</dbReference>
<accession>A0A937FDZ3</accession>
<gene>
    <name evidence="2" type="ORF">JL102_21720</name>
</gene>
<keyword evidence="3" id="KW-1185">Reference proteome</keyword>
<dbReference type="Gene3D" id="3.90.25.10">
    <property type="entry name" value="UDP-galactose 4-epimerase, domain 1"/>
    <property type="match status" value="1"/>
</dbReference>
<protein>
    <submittedName>
        <fullName evidence="2">SDR family oxidoreductase</fullName>
    </submittedName>
</protein>
<dbReference type="EMBL" id="JAESIY010000017">
    <property type="protein sequence ID" value="MBL3658783.1"/>
    <property type="molecule type" value="Genomic_DNA"/>
</dbReference>
<name>A0A937FDZ3_9BACT</name>
<comment type="caution">
    <text evidence="2">The sequence shown here is derived from an EMBL/GenBank/DDBJ whole genome shotgun (WGS) entry which is preliminary data.</text>
</comment>
<dbReference type="PANTHER" id="PTHR43162">
    <property type="match status" value="1"/>
</dbReference>
<dbReference type="SUPFAM" id="SSF51735">
    <property type="entry name" value="NAD(P)-binding Rossmann-fold domains"/>
    <property type="match status" value="1"/>
</dbReference>
<dbReference type="RefSeq" id="WP_202246576.1">
    <property type="nucleotide sequence ID" value="NZ_JAESIY010000017.1"/>
</dbReference>
<organism evidence="2 3">
    <name type="scientific">Fulvivirga sediminis</name>
    <dbReference type="NCBI Taxonomy" id="2803949"/>
    <lineage>
        <taxon>Bacteria</taxon>
        <taxon>Pseudomonadati</taxon>
        <taxon>Bacteroidota</taxon>
        <taxon>Cytophagia</taxon>
        <taxon>Cytophagales</taxon>
        <taxon>Fulvivirgaceae</taxon>
        <taxon>Fulvivirga</taxon>
    </lineage>
</organism>
<dbReference type="Pfam" id="PF05368">
    <property type="entry name" value="NmrA"/>
    <property type="match status" value="1"/>
</dbReference>
<dbReference type="InterPro" id="IPR051604">
    <property type="entry name" value="Ergot_Alk_Oxidoreductase"/>
</dbReference>
<evidence type="ECO:0000313" key="3">
    <source>
        <dbReference type="Proteomes" id="UP000659388"/>
    </source>
</evidence>
<dbReference type="InterPro" id="IPR036291">
    <property type="entry name" value="NAD(P)-bd_dom_sf"/>
</dbReference>
<dbReference type="CDD" id="cd05269">
    <property type="entry name" value="TMR_SDR_a"/>
    <property type="match status" value="1"/>
</dbReference>
<dbReference type="PANTHER" id="PTHR43162:SF1">
    <property type="entry name" value="PRESTALK A DIFFERENTIATION PROTEIN A"/>
    <property type="match status" value="1"/>
</dbReference>
<feature type="domain" description="NmrA-like" evidence="1">
    <location>
        <begin position="2"/>
        <end position="275"/>
    </location>
</feature>
<proteinExistence type="predicted"/>
<evidence type="ECO:0000313" key="2">
    <source>
        <dbReference type="EMBL" id="MBL3658783.1"/>
    </source>
</evidence>
<dbReference type="InterPro" id="IPR008030">
    <property type="entry name" value="NmrA-like"/>
</dbReference>
<sequence>MILITGATSGIGHRLCQLLAGNKHTFRAMCRKEEQIKEFEKEGIKAVLGNFKDYESLKIAMQGCERLFLLTPPHPEMIKWEKSAIDAAKASGIKYIVKISASDANVRSAVPWAKSHAIIDHHLRDSGIDWTILKPTAFMQNFLSSAKPVSKGFLPQVAGKGKVGYIHTDDIANVAFCVITEDKHSLATYYLSAPEALDMQEIADQFTTVLDKKVKYVNLPKLAFRALLRLSGVSSWFASGTVVQFAEVVARSHALDISKEVYRLTKSEPKTFVEFIRENKKIFETGS</sequence>
<reference evidence="2" key="1">
    <citation type="submission" date="2021-01" db="EMBL/GenBank/DDBJ databases">
        <title>Fulvivirga kasyanovii gen. nov., sp nov., a novel member of the phylum Bacteroidetes isolated from seawater in a mussel farm.</title>
        <authorList>
            <person name="Zhao L.-H."/>
            <person name="Wang Z.-J."/>
        </authorList>
    </citation>
    <scope>NUCLEOTIDE SEQUENCE</scope>
    <source>
        <strain evidence="2">2943</strain>
    </source>
</reference>
<dbReference type="AlphaFoldDB" id="A0A937FDZ3"/>
<evidence type="ECO:0000259" key="1">
    <source>
        <dbReference type="Pfam" id="PF05368"/>
    </source>
</evidence>